<protein>
    <submittedName>
        <fullName evidence="1">Uncharacterized protein</fullName>
    </submittedName>
</protein>
<dbReference type="AlphaFoldDB" id="A0A564ZHC0"/>
<accession>A0A564ZHC0</accession>
<organism evidence="1 2">
    <name type="scientific">Candidatus Methylomirabilis lanthanidiphila</name>
    <dbReference type="NCBI Taxonomy" id="2211376"/>
    <lineage>
        <taxon>Bacteria</taxon>
        <taxon>Candidatus Methylomirabilota</taxon>
        <taxon>Candidatus Methylomirabilia</taxon>
        <taxon>Candidatus Methylomirabilales</taxon>
        <taxon>Candidatus Methylomirabilaceae</taxon>
        <taxon>Candidatus Methylomirabilis</taxon>
    </lineage>
</organism>
<keyword evidence="2" id="KW-1185">Reference proteome</keyword>
<feature type="non-terminal residue" evidence="1">
    <location>
        <position position="1"/>
    </location>
</feature>
<evidence type="ECO:0000313" key="1">
    <source>
        <dbReference type="EMBL" id="VUZ84553.1"/>
    </source>
</evidence>
<gene>
    <name evidence="1" type="ORF">MELA_00926</name>
</gene>
<proteinExistence type="predicted"/>
<evidence type="ECO:0000313" key="2">
    <source>
        <dbReference type="Proteomes" id="UP000334340"/>
    </source>
</evidence>
<dbReference type="EMBL" id="CABIKM010000014">
    <property type="protein sequence ID" value="VUZ84553.1"/>
    <property type="molecule type" value="Genomic_DNA"/>
</dbReference>
<reference evidence="1 2" key="1">
    <citation type="submission" date="2019-07" db="EMBL/GenBank/DDBJ databases">
        <authorList>
            <person name="Cremers G."/>
        </authorList>
    </citation>
    <scope>NUCLEOTIDE SEQUENCE [LARGE SCALE GENOMIC DNA]</scope>
</reference>
<sequence>GDLLGVTIFMPMGVLEAYEVLV</sequence>
<dbReference type="Proteomes" id="UP000334340">
    <property type="component" value="Unassembled WGS sequence"/>
</dbReference>
<name>A0A564ZHC0_9BACT</name>